<dbReference type="Proteomes" id="UP000248259">
    <property type="component" value="Unassembled WGS sequence"/>
</dbReference>
<dbReference type="Pfam" id="PF13464">
    <property type="entry name" value="RodZ_C"/>
    <property type="match status" value="1"/>
</dbReference>
<keyword evidence="4" id="KW-1185">Reference proteome</keyword>
<dbReference type="InterPro" id="IPR025194">
    <property type="entry name" value="RodZ-like_C"/>
</dbReference>
<dbReference type="InterPro" id="IPR010982">
    <property type="entry name" value="Lambda_DNA-bd_dom_sf"/>
</dbReference>
<dbReference type="GO" id="GO:0003677">
    <property type="term" value="F:DNA binding"/>
    <property type="evidence" value="ECO:0007669"/>
    <property type="project" value="InterPro"/>
</dbReference>
<keyword evidence="1" id="KW-1133">Transmembrane helix</keyword>
<evidence type="ECO:0000256" key="1">
    <source>
        <dbReference type="SAM" id="Phobius"/>
    </source>
</evidence>
<dbReference type="Gene3D" id="1.10.260.40">
    <property type="entry name" value="lambda repressor-like DNA-binding domains"/>
    <property type="match status" value="1"/>
</dbReference>
<dbReference type="Pfam" id="PF13413">
    <property type="entry name" value="HTH_25"/>
    <property type="match status" value="1"/>
</dbReference>
<name>A0A323V268_9RHOO</name>
<accession>A0A323V268</accession>
<evidence type="ECO:0000313" key="4">
    <source>
        <dbReference type="Proteomes" id="UP000248259"/>
    </source>
</evidence>
<dbReference type="AlphaFoldDB" id="A0A323V268"/>
<comment type="caution">
    <text evidence="3">The sequence shown here is derived from an EMBL/GenBank/DDBJ whole genome shotgun (WGS) entry which is preliminary data.</text>
</comment>
<feature type="transmembrane region" description="Helical" evidence="1">
    <location>
        <begin position="96"/>
        <end position="118"/>
    </location>
</feature>
<gene>
    <name evidence="3" type="ORF">DNK49_05515</name>
</gene>
<keyword evidence="1" id="KW-0472">Membrane</keyword>
<evidence type="ECO:0000259" key="2">
    <source>
        <dbReference type="Pfam" id="PF13464"/>
    </source>
</evidence>
<feature type="domain" description="Cytoskeleton protein RodZ-like C-terminal" evidence="2">
    <location>
        <begin position="221"/>
        <end position="291"/>
    </location>
</feature>
<dbReference type="SUPFAM" id="SSF47413">
    <property type="entry name" value="lambda repressor-like DNA-binding domains"/>
    <property type="match status" value="1"/>
</dbReference>
<dbReference type="OrthoDB" id="8561330at2"/>
<dbReference type="InterPro" id="IPR001387">
    <property type="entry name" value="Cro/C1-type_HTH"/>
</dbReference>
<dbReference type="InterPro" id="IPR050400">
    <property type="entry name" value="Bact_Cytoskel_RodZ"/>
</dbReference>
<organism evidence="3 4">
    <name type="scientific">Parazoarcus communis SWub3 = DSM 12120</name>
    <dbReference type="NCBI Taxonomy" id="1121029"/>
    <lineage>
        <taxon>Bacteria</taxon>
        <taxon>Pseudomonadati</taxon>
        <taxon>Pseudomonadota</taxon>
        <taxon>Betaproteobacteria</taxon>
        <taxon>Rhodocyclales</taxon>
        <taxon>Zoogloeaceae</taxon>
        <taxon>Parazoarcus</taxon>
    </lineage>
</organism>
<dbReference type="EMBL" id="QKOE01000003">
    <property type="protein sequence ID" value="PZA17606.1"/>
    <property type="molecule type" value="Genomic_DNA"/>
</dbReference>
<sequence length="293" mass="29610">MLRHAREARGESLAEVAQALKLSVRQLDALESGRHEALPGPAFVRGFLRNYARHLGIDPEPVLAALGSGAPASVDLTPVSNAEGDMPTGAGARFNLLPAGLVAALLLAVMFAGNHFGWFATQEAPLAVVEPVDAPVFEPGQPVPGNVAVDVPPDTASEPQAVVDGPAGMAQSAAPPTTGLPPAVPATGSAVAPQPAPPVATGMAPAAVDTAEASGAGGLKFVFAGESWIEVRDARGAVLFSGVGTSGSSRVVQGQAPFALVVGNARSVSLEYNGKPVDLVPHTRVSVARLTVQ</sequence>
<protein>
    <submittedName>
        <fullName evidence="3">Helix-turn-helix domain-containing protein</fullName>
    </submittedName>
</protein>
<keyword evidence="1" id="KW-0812">Transmembrane</keyword>
<proteinExistence type="predicted"/>
<dbReference type="PANTHER" id="PTHR34475:SF1">
    <property type="entry name" value="CYTOSKELETON PROTEIN RODZ"/>
    <property type="match status" value="1"/>
</dbReference>
<evidence type="ECO:0000313" key="3">
    <source>
        <dbReference type="EMBL" id="PZA17606.1"/>
    </source>
</evidence>
<dbReference type="PANTHER" id="PTHR34475">
    <property type="match status" value="1"/>
</dbReference>
<reference evidence="3 4" key="1">
    <citation type="submission" date="2018-06" db="EMBL/GenBank/DDBJ databases">
        <title>Azoarcus communis strain SWub3 genome.</title>
        <authorList>
            <person name="Zorraquino Salvo V."/>
            <person name="Toubiana D."/>
            <person name="Blumwald E."/>
        </authorList>
    </citation>
    <scope>NUCLEOTIDE SEQUENCE [LARGE SCALE GENOMIC DNA]</scope>
    <source>
        <strain evidence="3 4">SWub3</strain>
    </source>
</reference>
<dbReference type="CDD" id="cd00093">
    <property type="entry name" value="HTH_XRE"/>
    <property type="match status" value="1"/>
</dbReference>